<dbReference type="GO" id="GO:0022857">
    <property type="term" value="F:transmembrane transporter activity"/>
    <property type="evidence" value="ECO:0007669"/>
    <property type="project" value="TreeGrafter"/>
</dbReference>
<evidence type="ECO:0000259" key="8">
    <source>
        <dbReference type="Pfam" id="PF02687"/>
    </source>
</evidence>
<sequence>MKTFKDLLMVSLTGLFARKVRTLLLLLGPMIGVAAIIAAVGLTDSAKGDLKAKVNKLGTNLIEVSASSAFGGQDPTLPEDVLDRARSVTTVKSVAKVHELANIVVTPYNEAKDKYEAVPIPVLASDVLLPSVLEVKLISGRWLNDFDEQATSRSAVIGIGLARQFNYLPGETRTIELGNIRYGVVGVLSEVELEPAFDNAVFITFSAAKADFVDTDEILANKIYVRSQVGAEKDTSEALKVAVNLGGPDEVATDIKSEALQLAAQSDQQIKLIVVSMGILASIVGGVGIANVMSISVIQRSAEIGIRRALGHTRSIIASQFLLESLFIGLLGGICGVLLGIVSIFLGATIAGWVFVLAPWLPPAGILLAMVISVIAGLYPSVRAAKLEPLETLRLG</sequence>
<evidence type="ECO:0000256" key="3">
    <source>
        <dbReference type="ARBA" id="ARBA00022692"/>
    </source>
</evidence>
<dbReference type="InterPro" id="IPR050250">
    <property type="entry name" value="Macrolide_Exporter_MacB"/>
</dbReference>
<evidence type="ECO:0000256" key="6">
    <source>
        <dbReference type="ARBA" id="ARBA00038076"/>
    </source>
</evidence>
<reference evidence="10" key="1">
    <citation type="submission" date="2020-05" db="EMBL/GenBank/DDBJ databases">
        <authorList>
            <person name="Chiriac C."/>
            <person name="Salcher M."/>
            <person name="Ghai R."/>
            <person name="Kavagutti S V."/>
        </authorList>
    </citation>
    <scope>NUCLEOTIDE SEQUENCE</scope>
</reference>
<dbReference type="PANTHER" id="PTHR30572">
    <property type="entry name" value="MEMBRANE COMPONENT OF TRANSPORTER-RELATED"/>
    <property type="match status" value="1"/>
</dbReference>
<feature type="transmembrane region" description="Helical" evidence="7">
    <location>
        <begin position="20"/>
        <end position="42"/>
    </location>
</feature>
<accession>A0A6J6PW42</accession>
<evidence type="ECO:0000256" key="5">
    <source>
        <dbReference type="ARBA" id="ARBA00023136"/>
    </source>
</evidence>
<dbReference type="Pfam" id="PF12704">
    <property type="entry name" value="MacB_PCD"/>
    <property type="match status" value="1"/>
</dbReference>
<evidence type="ECO:0000313" key="10">
    <source>
        <dbReference type="EMBL" id="CAB4702929.1"/>
    </source>
</evidence>
<evidence type="ECO:0000256" key="7">
    <source>
        <dbReference type="SAM" id="Phobius"/>
    </source>
</evidence>
<feature type="transmembrane region" description="Helical" evidence="7">
    <location>
        <begin position="272"/>
        <end position="298"/>
    </location>
</feature>
<evidence type="ECO:0000259" key="9">
    <source>
        <dbReference type="Pfam" id="PF12704"/>
    </source>
</evidence>
<comment type="similarity">
    <text evidence="6">Belongs to the ABC-4 integral membrane protein family.</text>
</comment>
<dbReference type="PANTHER" id="PTHR30572:SF4">
    <property type="entry name" value="ABC TRANSPORTER PERMEASE YTRF"/>
    <property type="match status" value="1"/>
</dbReference>
<gene>
    <name evidence="10" type="ORF">UFOPK2366_01356</name>
</gene>
<keyword evidence="3 7" id="KW-0812">Transmembrane</keyword>
<feature type="domain" description="ABC3 transporter permease C-terminal" evidence="8">
    <location>
        <begin position="276"/>
        <end position="389"/>
    </location>
</feature>
<comment type="subcellular location">
    <subcellularLocation>
        <location evidence="1">Cell membrane</location>
        <topology evidence="1">Multi-pass membrane protein</topology>
    </subcellularLocation>
</comment>
<dbReference type="InterPro" id="IPR025857">
    <property type="entry name" value="MacB_PCD"/>
</dbReference>
<proteinExistence type="inferred from homology"/>
<keyword evidence="5 7" id="KW-0472">Membrane</keyword>
<evidence type="ECO:0000256" key="2">
    <source>
        <dbReference type="ARBA" id="ARBA00022475"/>
    </source>
</evidence>
<keyword evidence="2" id="KW-1003">Cell membrane</keyword>
<dbReference type="AlphaFoldDB" id="A0A6J6PW42"/>
<evidence type="ECO:0000256" key="4">
    <source>
        <dbReference type="ARBA" id="ARBA00022989"/>
    </source>
</evidence>
<dbReference type="GO" id="GO:0005886">
    <property type="term" value="C:plasma membrane"/>
    <property type="evidence" value="ECO:0007669"/>
    <property type="project" value="UniProtKB-SubCell"/>
</dbReference>
<organism evidence="10">
    <name type="scientific">freshwater metagenome</name>
    <dbReference type="NCBI Taxonomy" id="449393"/>
    <lineage>
        <taxon>unclassified sequences</taxon>
        <taxon>metagenomes</taxon>
        <taxon>ecological metagenomes</taxon>
    </lineage>
</organism>
<dbReference type="EMBL" id="CAEZXM010000267">
    <property type="protein sequence ID" value="CAB4702929.1"/>
    <property type="molecule type" value="Genomic_DNA"/>
</dbReference>
<feature type="transmembrane region" description="Helical" evidence="7">
    <location>
        <begin position="321"/>
        <end position="354"/>
    </location>
</feature>
<feature type="transmembrane region" description="Helical" evidence="7">
    <location>
        <begin position="360"/>
        <end position="379"/>
    </location>
</feature>
<dbReference type="Pfam" id="PF02687">
    <property type="entry name" value="FtsX"/>
    <property type="match status" value="1"/>
</dbReference>
<name>A0A6J6PW42_9ZZZZ</name>
<feature type="domain" description="MacB-like periplasmic core" evidence="9">
    <location>
        <begin position="22"/>
        <end position="232"/>
    </location>
</feature>
<evidence type="ECO:0000256" key="1">
    <source>
        <dbReference type="ARBA" id="ARBA00004651"/>
    </source>
</evidence>
<protein>
    <submittedName>
        <fullName evidence="10">Unannotated protein</fullName>
    </submittedName>
</protein>
<dbReference type="InterPro" id="IPR003838">
    <property type="entry name" value="ABC3_permease_C"/>
</dbReference>
<keyword evidence="4 7" id="KW-1133">Transmembrane helix</keyword>